<evidence type="ECO:0000313" key="1">
    <source>
        <dbReference type="EMBL" id="CAB4363041.1"/>
    </source>
</evidence>
<evidence type="ECO:0000313" key="3">
    <source>
        <dbReference type="EMBL" id="CAB4805363.1"/>
    </source>
</evidence>
<protein>
    <submittedName>
        <fullName evidence="6">Unannotated protein</fullName>
    </submittedName>
</protein>
<dbReference type="Pfam" id="PF06089">
    <property type="entry name" value="Asparaginase_II"/>
    <property type="match status" value="1"/>
</dbReference>
<dbReference type="EMBL" id="CAEZYF010000007">
    <property type="protein sequence ID" value="CAB4722167.1"/>
    <property type="molecule type" value="Genomic_DNA"/>
</dbReference>
<dbReference type="InterPro" id="IPR010349">
    <property type="entry name" value="Asparaginase_II"/>
</dbReference>
<evidence type="ECO:0000313" key="2">
    <source>
        <dbReference type="EMBL" id="CAB4722167.1"/>
    </source>
</evidence>
<dbReference type="PANTHER" id="PTHR42110:SF1">
    <property type="entry name" value="L-ASPARAGINASE, PUTATIVE (AFU_ORTHOLOGUE AFUA_3G11890)-RELATED"/>
    <property type="match status" value="1"/>
</dbReference>
<evidence type="ECO:0000313" key="6">
    <source>
        <dbReference type="EMBL" id="CAB5013717.1"/>
    </source>
</evidence>
<organism evidence="6">
    <name type="scientific">freshwater metagenome</name>
    <dbReference type="NCBI Taxonomy" id="449393"/>
    <lineage>
        <taxon>unclassified sequences</taxon>
        <taxon>metagenomes</taxon>
        <taxon>ecological metagenomes</taxon>
    </lineage>
</organism>
<dbReference type="EMBL" id="CAESGF010000004">
    <property type="protein sequence ID" value="CAB4363041.1"/>
    <property type="molecule type" value="Genomic_DNA"/>
</dbReference>
<dbReference type="EMBL" id="CAFBOL010000121">
    <property type="protein sequence ID" value="CAB5013717.1"/>
    <property type="molecule type" value="Genomic_DNA"/>
</dbReference>
<evidence type="ECO:0000313" key="4">
    <source>
        <dbReference type="EMBL" id="CAB4852184.1"/>
    </source>
</evidence>
<name>A0A6J7Q7U4_9ZZZZ</name>
<dbReference type="PANTHER" id="PTHR42110">
    <property type="entry name" value="L-ASPARAGINASE, PUTATIVE (AFU_ORTHOLOGUE AFUA_3G11890)-RELATED"/>
    <property type="match status" value="1"/>
</dbReference>
<dbReference type="EMBL" id="CAFBMT010000004">
    <property type="protein sequence ID" value="CAB4923430.1"/>
    <property type="molecule type" value="Genomic_DNA"/>
</dbReference>
<reference evidence="6" key="1">
    <citation type="submission" date="2020-05" db="EMBL/GenBank/DDBJ databases">
        <authorList>
            <person name="Chiriac C."/>
            <person name="Salcher M."/>
            <person name="Ghai R."/>
            <person name="Kavagutti S V."/>
        </authorList>
    </citation>
    <scope>NUCLEOTIDE SEQUENCE</scope>
</reference>
<proteinExistence type="predicted"/>
<gene>
    <name evidence="2" type="ORF">UFOPK2656_01436</name>
    <name evidence="3" type="ORF">UFOPK3099_00382</name>
    <name evidence="4" type="ORF">UFOPK3267_01936</name>
    <name evidence="5" type="ORF">UFOPK3651_01007</name>
    <name evidence="6" type="ORF">UFOPK3931_02952</name>
    <name evidence="1" type="ORF">UFOPK4189_00818</name>
</gene>
<accession>A0A6J7Q7U4</accession>
<dbReference type="EMBL" id="CAFBIY010000115">
    <property type="protein sequence ID" value="CAB4852184.1"/>
    <property type="molecule type" value="Genomic_DNA"/>
</dbReference>
<evidence type="ECO:0000313" key="5">
    <source>
        <dbReference type="EMBL" id="CAB4923430.1"/>
    </source>
</evidence>
<dbReference type="AlphaFoldDB" id="A0A6J7Q7U4"/>
<sequence>MATPEDFVPVALVSRNGLDESVHFGAVVMLGSDGSITGASGNPEAIIYPRSANKPMQAVAMVRAGLQLPPDLLALVCASHDGTPQHTSGVSRILAGAGLGADALANTAGLPLDQEAANKVVRGGGSPTALLMNCSGKHSGMLATCVHRGWSHARVSGGYLAVDHPLQLAITEVVDELSGERHAHIGVDGCGAPAHAMTLAGLARSFRAIATGAAGTAGDAVYAAMTGHPQLVGGELRAVTQFMCGVPGLLAKDGADGVFAAALPDGRALALKIADGGERARPAVMVAALRAMGVEVDAVRDQVQVRIMGHGDVVGTVRAIEL</sequence>
<dbReference type="EMBL" id="CAFAAV010000017">
    <property type="protein sequence ID" value="CAB4805363.1"/>
    <property type="molecule type" value="Genomic_DNA"/>
</dbReference>